<dbReference type="GO" id="GO:0005524">
    <property type="term" value="F:ATP binding"/>
    <property type="evidence" value="ECO:0007669"/>
    <property type="project" value="UniProtKB-UniRule"/>
</dbReference>
<comment type="similarity">
    <text evidence="2 5">Belongs to the GRF family.</text>
</comment>
<evidence type="ECO:0000256" key="5">
    <source>
        <dbReference type="RuleBase" id="RU367127"/>
    </source>
</evidence>
<keyword evidence="5" id="KW-0804">Transcription</keyword>
<accession>A0AAN7PL02</accession>
<gene>
    <name evidence="9" type="ORF">SAY87_003993</name>
</gene>
<dbReference type="GO" id="GO:0006355">
    <property type="term" value="P:regulation of DNA-templated transcription"/>
    <property type="evidence" value="ECO:0007669"/>
    <property type="project" value="InterPro"/>
</dbReference>
<dbReference type="Pfam" id="PF08880">
    <property type="entry name" value="QLQ"/>
    <property type="match status" value="1"/>
</dbReference>
<feature type="short sequence motif" description="Bipartite nuclear localization signal" evidence="4">
    <location>
        <begin position="246"/>
        <end position="253"/>
    </location>
</feature>
<feature type="short sequence motif" description="Bipartite nuclear localization signal" evidence="4">
    <location>
        <begin position="218"/>
        <end position="228"/>
    </location>
</feature>
<dbReference type="GO" id="GO:0005634">
    <property type="term" value="C:nucleus"/>
    <property type="evidence" value="ECO:0007669"/>
    <property type="project" value="UniProtKB-SubCell"/>
</dbReference>
<evidence type="ECO:0000256" key="3">
    <source>
        <dbReference type="ARBA" id="ARBA00023242"/>
    </source>
</evidence>
<proteinExistence type="inferred from homology"/>
<evidence type="ECO:0000256" key="2">
    <source>
        <dbReference type="ARBA" id="ARBA00008122"/>
    </source>
</evidence>
<comment type="function">
    <text evidence="5">Transcription activator.</text>
</comment>
<dbReference type="PANTHER" id="PTHR31602">
    <property type="entry name" value="GROWTH-REGULATING FACTOR 5"/>
    <property type="match status" value="1"/>
</dbReference>
<dbReference type="PANTHER" id="PTHR31602:SF51">
    <property type="entry name" value="GROWTH-REGULATING FACTOR"/>
    <property type="match status" value="1"/>
</dbReference>
<evidence type="ECO:0000313" key="10">
    <source>
        <dbReference type="Proteomes" id="UP001345219"/>
    </source>
</evidence>
<dbReference type="InterPro" id="IPR014978">
    <property type="entry name" value="Gln-Leu-Gln_QLQ"/>
</dbReference>
<protein>
    <recommendedName>
        <fullName evidence="5">Growth-regulating factor</fullName>
    </recommendedName>
</protein>
<dbReference type="PROSITE" id="PS51667">
    <property type="entry name" value="WRC"/>
    <property type="match status" value="1"/>
</dbReference>
<feature type="domain" description="WRC" evidence="8">
    <location>
        <begin position="213"/>
        <end position="257"/>
    </location>
</feature>
<organism evidence="9 10">
    <name type="scientific">Trapa incisa</name>
    <dbReference type="NCBI Taxonomy" id="236973"/>
    <lineage>
        <taxon>Eukaryota</taxon>
        <taxon>Viridiplantae</taxon>
        <taxon>Streptophyta</taxon>
        <taxon>Embryophyta</taxon>
        <taxon>Tracheophyta</taxon>
        <taxon>Spermatophyta</taxon>
        <taxon>Magnoliopsida</taxon>
        <taxon>eudicotyledons</taxon>
        <taxon>Gunneridae</taxon>
        <taxon>Pentapetalae</taxon>
        <taxon>rosids</taxon>
        <taxon>malvids</taxon>
        <taxon>Myrtales</taxon>
        <taxon>Lythraceae</taxon>
        <taxon>Trapa</taxon>
    </lineage>
</organism>
<sequence>MDFGSAVGGLYGWVGSDLEAKQNLYGSGFFKQLERPSPQDADDWRVLNSSSNKGSAKVAKLSDDSFSVSAPKAPALLPQRSSSDSQHMLCFSSPSSLLHKSESQSPALPCFSYAHSIYGDSAGLSSLGLNGGSLQGMALAGGGGPFTPSQWMELEHQAQIYKYINANVPVPSNLLIPIRKAFESAGFSYASGFLRPNSLGWGGFQLGFSSSTDPEPGRCRRTDGKKWRCSRDAVADQKYCERHMNRGRHRSRKPVEGLASGHPVPVPGVSTGTACATTTTTPSAATPSKPSLPLGSVVPVSCASHNSFNNSHSGVLSLSSDLSLKSFFVNKDNSCEKIQNQSSGFSSLSTSMDRESKAAPFLIDSSLSGASSILGSCQNLGTLEDLMDRERETDHSIRKFMNDWPAVGALSSDATHLSISAPMGASNDNKLMPLRFAPELSQVQMNLGIRGTVYDEQVHRQTMNWIPISWESSMGGPLAEVLHNANSSNSSSECKNSSVLNLMTEGWESSSCSPLGSSPTGVLQKTAFGSVSNSSAGSSPLAEDNRLKLHEGASVCAEI</sequence>
<dbReference type="EMBL" id="JAXIOK010000017">
    <property type="protein sequence ID" value="KAK4750511.1"/>
    <property type="molecule type" value="Genomic_DNA"/>
</dbReference>
<comment type="caution">
    <text evidence="9">The sequence shown here is derived from an EMBL/GenBank/DDBJ whole genome shotgun (WGS) entry which is preliminary data.</text>
</comment>
<dbReference type="Proteomes" id="UP001345219">
    <property type="component" value="Chromosome 4"/>
</dbReference>
<dbReference type="Pfam" id="PF08879">
    <property type="entry name" value="WRC"/>
    <property type="match status" value="1"/>
</dbReference>
<comment type="subcellular location">
    <subcellularLocation>
        <location evidence="1 4 5">Nucleus</location>
    </subcellularLocation>
</comment>
<evidence type="ECO:0000256" key="1">
    <source>
        <dbReference type="ARBA" id="ARBA00004123"/>
    </source>
</evidence>
<dbReference type="AlphaFoldDB" id="A0AAN7PL02"/>
<keyword evidence="10" id="KW-1185">Reference proteome</keyword>
<evidence type="ECO:0000256" key="4">
    <source>
        <dbReference type="PROSITE-ProRule" id="PRU01002"/>
    </source>
</evidence>
<evidence type="ECO:0000259" key="8">
    <source>
        <dbReference type="PROSITE" id="PS51667"/>
    </source>
</evidence>
<comment type="domain">
    <text evidence="5">The QLQ domain and WRC domain may be involved in protein-protein interaction and DNA-binding, respectively.</text>
</comment>
<dbReference type="InterPro" id="IPR014977">
    <property type="entry name" value="WRC_dom"/>
</dbReference>
<evidence type="ECO:0000313" key="9">
    <source>
        <dbReference type="EMBL" id="KAK4750511.1"/>
    </source>
</evidence>
<feature type="domain" description="QLQ" evidence="7">
    <location>
        <begin position="145"/>
        <end position="180"/>
    </location>
</feature>
<keyword evidence="5" id="KW-0010">Activator</keyword>
<name>A0AAN7PL02_9MYRT</name>
<dbReference type="InterPro" id="IPR031137">
    <property type="entry name" value="GRF"/>
</dbReference>
<dbReference type="PROSITE" id="PS51666">
    <property type="entry name" value="QLQ"/>
    <property type="match status" value="1"/>
</dbReference>
<evidence type="ECO:0000259" key="7">
    <source>
        <dbReference type="PROSITE" id="PS51666"/>
    </source>
</evidence>
<dbReference type="GO" id="GO:0006351">
    <property type="term" value="P:DNA-templated transcription"/>
    <property type="evidence" value="ECO:0007669"/>
    <property type="project" value="UniProtKB-UniRule"/>
</dbReference>
<feature type="region of interest" description="Disordered" evidence="6">
    <location>
        <begin position="246"/>
        <end position="269"/>
    </location>
</feature>
<keyword evidence="3 4" id="KW-0539">Nucleus</keyword>
<reference evidence="9 10" key="1">
    <citation type="journal article" date="2023" name="Hortic Res">
        <title>Pangenome of water caltrop reveals structural variations and asymmetric subgenome divergence after allopolyploidization.</title>
        <authorList>
            <person name="Zhang X."/>
            <person name="Chen Y."/>
            <person name="Wang L."/>
            <person name="Yuan Y."/>
            <person name="Fang M."/>
            <person name="Shi L."/>
            <person name="Lu R."/>
            <person name="Comes H.P."/>
            <person name="Ma Y."/>
            <person name="Chen Y."/>
            <person name="Huang G."/>
            <person name="Zhou Y."/>
            <person name="Zheng Z."/>
            <person name="Qiu Y."/>
        </authorList>
    </citation>
    <scope>NUCLEOTIDE SEQUENCE [LARGE SCALE GENOMIC DNA]</scope>
    <source>
        <tissue evidence="9">Roots</tissue>
    </source>
</reference>
<evidence type="ECO:0000256" key="6">
    <source>
        <dbReference type="SAM" id="MobiDB-lite"/>
    </source>
</evidence>
<keyword evidence="5" id="KW-0805">Transcription regulation</keyword>
<dbReference type="SMART" id="SM00951">
    <property type="entry name" value="QLQ"/>
    <property type="match status" value="1"/>
</dbReference>
<dbReference type="GO" id="GO:0099402">
    <property type="term" value="P:plant organ development"/>
    <property type="evidence" value="ECO:0007669"/>
    <property type="project" value="UniProtKB-ARBA"/>
</dbReference>